<organism evidence="1 2">
    <name type="scientific">Chimaeribacter californicus</name>
    <dbReference type="NCBI Taxonomy" id="2060067"/>
    <lineage>
        <taxon>Bacteria</taxon>
        <taxon>Pseudomonadati</taxon>
        <taxon>Pseudomonadota</taxon>
        <taxon>Gammaproteobacteria</taxon>
        <taxon>Enterobacterales</taxon>
        <taxon>Yersiniaceae</taxon>
        <taxon>Chimaeribacter</taxon>
    </lineage>
</organism>
<keyword evidence="2" id="KW-1185">Reference proteome</keyword>
<name>A0A2N5DSS2_9GAMM</name>
<dbReference type="Gene3D" id="1.10.260.40">
    <property type="entry name" value="lambda repressor-like DNA-binding domains"/>
    <property type="match status" value="1"/>
</dbReference>
<dbReference type="RefSeq" id="WP_101818583.1">
    <property type="nucleotide sequence ID" value="NZ_PJZF01000073.1"/>
</dbReference>
<dbReference type="EMBL" id="PJZF01000073">
    <property type="protein sequence ID" value="PLR29261.1"/>
    <property type="molecule type" value="Genomic_DNA"/>
</dbReference>
<evidence type="ECO:0000313" key="1">
    <source>
        <dbReference type="EMBL" id="PLR29261.1"/>
    </source>
</evidence>
<dbReference type="SUPFAM" id="SSF47413">
    <property type="entry name" value="lambda repressor-like DNA-binding domains"/>
    <property type="match status" value="1"/>
</dbReference>
<dbReference type="OrthoDB" id="6625856at2"/>
<dbReference type="AlphaFoldDB" id="A0A2N5DSS2"/>
<protein>
    <submittedName>
        <fullName evidence="1">Uncharacterized protein</fullName>
    </submittedName>
</protein>
<accession>A0A2N5DSS2</accession>
<comment type="caution">
    <text evidence="1">The sequence shown here is derived from an EMBL/GenBank/DDBJ whole genome shotgun (WGS) entry which is preliminary data.</text>
</comment>
<dbReference type="InterPro" id="IPR010982">
    <property type="entry name" value="Lambda_DNA-bd_dom_sf"/>
</dbReference>
<sequence>MQPTPKMVKAAREKLALTQKQAAERFGYSVAGWIKKETEGESGRALSIGEFEFLLLLADMHPDYVLHEKRRKTHGNRDQTGKEE</sequence>
<gene>
    <name evidence="1" type="ORF">CYR55_22875</name>
</gene>
<reference evidence="1 2" key="1">
    <citation type="submission" date="2017-12" db="EMBL/GenBank/DDBJ databases">
        <title>Characterization of six clinical isolates of Enterochimera gen. nov., a novel genus of the Yersiniaciae family and the three species Enterochimera arupensis sp. nov., Enterochimera coloradensis sp. nov, and Enterochimera californica sp. nov.</title>
        <authorList>
            <person name="Rossi A."/>
            <person name="Fisher M."/>
        </authorList>
    </citation>
    <scope>NUCLEOTIDE SEQUENCE [LARGE SCALE GENOMIC DNA]</scope>
    <source>
        <strain evidence="2">2015-Iso6</strain>
    </source>
</reference>
<dbReference type="GO" id="GO:0003677">
    <property type="term" value="F:DNA binding"/>
    <property type="evidence" value="ECO:0007669"/>
    <property type="project" value="InterPro"/>
</dbReference>
<proteinExistence type="predicted"/>
<evidence type="ECO:0000313" key="2">
    <source>
        <dbReference type="Proteomes" id="UP000234240"/>
    </source>
</evidence>
<dbReference type="Proteomes" id="UP000234240">
    <property type="component" value="Unassembled WGS sequence"/>
</dbReference>